<evidence type="ECO:0000313" key="2">
    <source>
        <dbReference type="Proteomes" id="UP001231189"/>
    </source>
</evidence>
<protein>
    <submittedName>
        <fullName evidence="1">Uncharacterized protein</fullName>
    </submittedName>
</protein>
<comment type="caution">
    <text evidence="1">The sequence shown here is derived from an EMBL/GenBank/DDBJ whole genome shotgun (WGS) entry which is preliminary data.</text>
</comment>
<reference evidence="1" key="1">
    <citation type="submission" date="2023-07" db="EMBL/GenBank/DDBJ databases">
        <title>A chromosome-level genome assembly of Lolium multiflorum.</title>
        <authorList>
            <person name="Chen Y."/>
            <person name="Copetti D."/>
            <person name="Kolliker R."/>
            <person name="Studer B."/>
        </authorList>
    </citation>
    <scope>NUCLEOTIDE SEQUENCE</scope>
    <source>
        <strain evidence="1">02402/16</strain>
        <tissue evidence="1">Leaf</tissue>
    </source>
</reference>
<gene>
    <name evidence="1" type="ORF">QYE76_027589</name>
</gene>
<dbReference type="AlphaFoldDB" id="A0AAD8QJD8"/>
<proteinExistence type="predicted"/>
<organism evidence="1 2">
    <name type="scientific">Lolium multiflorum</name>
    <name type="common">Italian ryegrass</name>
    <name type="synonym">Lolium perenne subsp. multiflorum</name>
    <dbReference type="NCBI Taxonomy" id="4521"/>
    <lineage>
        <taxon>Eukaryota</taxon>
        <taxon>Viridiplantae</taxon>
        <taxon>Streptophyta</taxon>
        <taxon>Embryophyta</taxon>
        <taxon>Tracheophyta</taxon>
        <taxon>Spermatophyta</taxon>
        <taxon>Magnoliopsida</taxon>
        <taxon>Liliopsida</taxon>
        <taxon>Poales</taxon>
        <taxon>Poaceae</taxon>
        <taxon>BOP clade</taxon>
        <taxon>Pooideae</taxon>
        <taxon>Poodae</taxon>
        <taxon>Poeae</taxon>
        <taxon>Poeae Chloroplast Group 2 (Poeae type)</taxon>
        <taxon>Loliodinae</taxon>
        <taxon>Loliinae</taxon>
        <taxon>Lolium</taxon>
    </lineage>
</organism>
<keyword evidence="2" id="KW-1185">Reference proteome</keyword>
<name>A0AAD8QJD8_LOLMU</name>
<evidence type="ECO:0000313" key="1">
    <source>
        <dbReference type="EMBL" id="KAK1603916.1"/>
    </source>
</evidence>
<accession>A0AAD8QJD8</accession>
<dbReference type="Proteomes" id="UP001231189">
    <property type="component" value="Unassembled WGS sequence"/>
</dbReference>
<sequence>MSRSTCSCRRRGASVRDEEEAAARNCRLVVFLLDLDLSHLFPDVPGSAAPSLRRRPPALPVSSRSLPWSASAMQLCPDAMQVAVRVDISSTYKLLRWAIASPPCHPLAVLVKLRPSQVSFRVTVVVIS</sequence>
<dbReference type="EMBL" id="JAUUTY010000007">
    <property type="protein sequence ID" value="KAK1603916.1"/>
    <property type="molecule type" value="Genomic_DNA"/>
</dbReference>